<keyword evidence="14" id="KW-0624">Polysaccharide degradation</keyword>
<reference evidence="14 15" key="1">
    <citation type="submission" date="2023-12" db="EMBL/GenBank/DDBJ databases">
        <title>A high-quality genome assembly for Dillenia turbinata (Dilleniales).</title>
        <authorList>
            <person name="Chanderbali A."/>
        </authorList>
    </citation>
    <scope>NUCLEOTIDE SEQUENCE [LARGE SCALE GENOMIC DNA]</scope>
    <source>
        <strain evidence="14">LSX21</strain>
        <tissue evidence="14">Leaf</tissue>
    </source>
</reference>
<comment type="caution">
    <text evidence="14">The sequence shown here is derived from an EMBL/GenBank/DDBJ whole genome shotgun (WGS) entry which is preliminary data.</text>
</comment>
<name>A0AAN8VXR5_9MAGN</name>
<dbReference type="FunFam" id="2.40.70.10:FF:000018">
    <property type="entry name" value="Aspartic proteinase-like protein 2"/>
    <property type="match status" value="1"/>
</dbReference>
<dbReference type="GO" id="GO:0045493">
    <property type="term" value="P:xylan catabolic process"/>
    <property type="evidence" value="ECO:0007669"/>
    <property type="project" value="UniProtKB-KW"/>
</dbReference>
<feature type="signal peptide" evidence="12">
    <location>
        <begin position="1"/>
        <end position="23"/>
    </location>
</feature>
<feature type="active site" evidence="11">
    <location>
        <position position="319"/>
    </location>
</feature>
<evidence type="ECO:0000256" key="1">
    <source>
        <dbReference type="ARBA" id="ARBA00004370"/>
    </source>
</evidence>
<evidence type="ECO:0000256" key="11">
    <source>
        <dbReference type="PIRSR" id="PIRSR601461-1"/>
    </source>
</evidence>
<accession>A0AAN8VXR5</accession>
<dbReference type="GO" id="GO:0016020">
    <property type="term" value="C:membrane"/>
    <property type="evidence" value="ECO:0007669"/>
    <property type="project" value="UniProtKB-SubCell"/>
</dbReference>
<evidence type="ECO:0000313" key="15">
    <source>
        <dbReference type="Proteomes" id="UP001370490"/>
    </source>
</evidence>
<dbReference type="InterPro" id="IPR032799">
    <property type="entry name" value="TAXi_C"/>
</dbReference>
<dbReference type="FunFam" id="2.40.70.10:FF:000020">
    <property type="entry name" value="Aspartic proteinase-like protein 2"/>
    <property type="match status" value="1"/>
</dbReference>
<dbReference type="CDD" id="cd05476">
    <property type="entry name" value="pepsin_A_like_plant"/>
    <property type="match status" value="1"/>
</dbReference>
<evidence type="ECO:0000256" key="2">
    <source>
        <dbReference type="ARBA" id="ARBA00007447"/>
    </source>
</evidence>
<dbReference type="GO" id="GO:0004190">
    <property type="term" value="F:aspartic-type endopeptidase activity"/>
    <property type="evidence" value="ECO:0007669"/>
    <property type="project" value="UniProtKB-KW"/>
</dbReference>
<dbReference type="Proteomes" id="UP001370490">
    <property type="component" value="Unassembled WGS sequence"/>
</dbReference>
<dbReference type="InterPro" id="IPR033121">
    <property type="entry name" value="PEPTIDASE_A1"/>
</dbReference>
<dbReference type="GO" id="GO:0006508">
    <property type="term" value="P:proteolysis"/>
    <property type="evidence" value="ECO:0007669"/>
    <property type="project" value="UniProtKB-KW"/>
</dbReference>
<dbReference type="Pfam" id="PF14543">
    <property type="entry name" value="TAXi_N"/>
    <property type="match status" value="1"/>
</dbReference>
<gene>
    <name evidence="14" type="ORF">RJ641_033163</name>
</gene>
<comment type="subcellular location">
    <subcellularLocation>
        <location evidence="1">Membrane</location>
    </subcellularLocation>
</comment>
<dbReference type="PANTHER" id="PTHR13683:SF375">
    <property type="entry name" value="PEPTIDASE A1 DOMAIN-CONTAINING PROTEIN"/>
    <property type="match status" value="1"/>
</dbReference>
<feature type="domain" description="Peptidase A1" evidence="13">
    <location>
        <begin position="83"/>
        <end position="438"/>
    </location>
</feature>
<comment type="similarity">
    <text evidence="2">Belongs to the peptidase A1 family.</text>
</comment>
<dbReference type="EMBL" id="JBAMMX010000007">
    <property type="protein sequence ID" value="KAK6936133.1"/>
    <property type="molecule type" value="Genomic_DNA"/>
</dbReference>
<evidence type="ECO:0000256" key="8">
    <source>
        <dbReference type="ARBA" id="ARBA00022989"/>
    </source>
</evidence>
<evidence type="ECO:0000256" key="10">
    <source>
        <dbReference type="ARBA" id="ARBA00023180"/>
    </source>
</evidence>
<evidence type="ECO:0000256" key="9">
    <source>
        <dbReference type="ARBA" id="ARBA00023136"/>
    </source>
</evidence>
<keyword evidence="4" id="KW-0812">Transmembrane</keyword>
<dbReference type="AlphaFoldDB" id="A0AAN8VXR5"/>
<keyword evidence="15" id="KW-1185">Reference proteome</keyword>
<keyword evidence="14" id="KW-0119">Carbohydrate metabolism</keyword>
<keyword evidence="9" id="KW-0472">Membrane</keyword>
<evidence type="ECO:0000259" key="13">
    <source>
        <dbReference type="PROSITE" id="PS51767"/>
    </source>
</evidence>
<dbReference type="PROSITE" id="PS51767">
    <property type="entry name" value="PEPTIDASE_A1"/>
    <property type="match status" value="1"/>
</dbReference>
<dbReference type="Gene3D" id="2.40.70.10">
    <property type="entry name" value="Acid Proteases"/>
    <property type="match status" value="2"/>
</dbReference>
<dbReference type="InterPro" id="IPR021109">
    <property type="entry name" value="Peptidase_aspartic_dom_sf"/>
</dbReference>
<evidence type="ECO:0000256" key="12">
    <source>
        <dbReference type="SAM" id="SignalP"/>
    </source>
</evidence>
<dbReference type="Pfam" id="PF14541">
    <property type="entry name" value="TAXi_C"/>
    <property type="match status" value="1"/>
</dbReference>
<keyword evidence="14" id="KW-0326">Glycosidase</keyword>
<keyword evidence="3" id="KW-0645">Protease</keyword>
<protein>
    <submittedName>
        <fullName evidence="14">Xylanase inhibitor, N-terminal</fullName>
    </submittedName>
</protein>
<dbReference type="PRINTS" id="PR00792">
    <property type="entry name" value="PEPSIN"/>
</dbReference>
<keyword evidence="7 14" id="KW-0378">Hydrolase</keyword>
<dbReference type="InterPro" id="IPR001461">
    <property type="entry name" value="Aspartic_peptidase_A1"/>
</dbReference>
<evidence type="ECO:0000256" key="6">
    <source>
        <dbReference type="ARBA" id="ARBA00022750"/>
    </source>
</evidence>
<dbReference type="SUPFAM" id="SSF50630">
    <property type="entry name" value="Acid proteases"/>
    <property type="match status" value="1"/>
</dbReference>
<keyword evidence="5 12" id="KW-0732">Signal</keyword>
<sequence length="475" mass="50655">MRVNLPARFLILILAECVLTATAISSFPTTLTLERAFPRNERVELNQLKARDRVRHGRILQSYSGVVDFSVEGTYDPYRVGLYFTKVQLGTPAKDFYVQIDTGSDVLWVGCTSCSGCPQTSGLQIPLNFFDPSSSSTASLISCSDQRCALGIQSLDSGCSTQNNQCAYTFQYGDGSGTSGYYVADLLHFDTIVENSITTNSSASVVFGCSTSQTGDLTKSDRAVDGIFGFGQQPMSVISQLYSQGLTPKVFSHCLKGDTGGGGILVLGEIVEPNIVYTPLVRSQPHYNLNLQSISVGGQTLSVDQSVFATSSNEGTIVDSGTTLAYLAEEAYDPFVTSINNAVSSSVRFLLSKGNQCYLITSSLDEIFPSVSLNFAGGASLILKPEDYLLQQSSVGGAAVWCMGFQKIQGQAITILGGSQSVNVSATSSSGKSEYVNAGQLDQNSSPSNVPCNLFASGIVALLTHLLLSHRSFFL</sequence>
<evidence type="ECO:0000256" key="5">
    <source>
        <dbReference type="ARBA" id="ARBA00022729"/>
    </source>
</evidence>
<evidence type="ECO:0000256" key="3">
    <source>
        <dbReference type="ARBA" id="ARBA00022670"/>
    </source>
</evidence>
<keyword evidence="6" id="KW-0064">Aspartyl protease</keyword>
<evidence type="ECO:0000313" key="14">
    <source>
        <dbReference type="EMBL" id="KAK6936133.1"/>
    </source>
</evidence>
<dbReference type="PANTHER" id="PTHR13683">
    <property type="entry name" value="ASPARTYL PROTEASES"/>
    <property type="match status" value="1"/>
</dbReference>
<evidence type="ECO:0000256" key="4">
    <source>
        <dbReference type="ARBA" id="ARBA00022692"/>
    </source>
</evidence>
<evidence type="ECO:0000256" key="7">
    <source>
        <dbReference type="ARBA" id="ARBA00022801"/>
    </source>
</evidence>
<keyword evidence="10" id="KW-0325">Glycoprotein</keyword>
<dbReference type="InterPro" id="IPR032861">
    <property type="entry name" value="TAXi_N"/>
</dbReference>
<dbReference type="GO" id="GO:0016798">
    <property type="term" value="F:hydrolase activity, acting on glycosyl bonds"/>
    <property type="evidence" value="ECO:0007669"/>
    <property type="project" value="UniProtKB-KW"/>
</dbReference>
<feature type="active site" evidence="11">
    <location>
        <position position="101"/>
    </location>
</feature>
<organism evidence="14 15">
    <name type="scientific">Dillenia turbinata</name>
    <dbReference type="NCBI Taxonomy" id="194707"/>
    <lineage>
        <taxon>Eukaryota</taxon>
        <taxon>Viridiplantae</taxon>
        <taxon>Streptophyta</taxon>
        <taxon>Embryophyta</taxon>
        <taxon>Tracheophyta</taxon>
        <taxon>Spermatophyta</taxon>
        <taxon>Magnoliopsida</taxon>
        <taxon>eudicotyledons</taxon>
        <taxon>Gunneridae</taxon>
        <taxon>Pentapetalae</taxon>
        <taxon>Dilleniales</taxon>
        <taxon>Dilleniaceae</taxon>
        <taxon>Dillenia</taxon>
    </lineage>
</organism>
<keyword evidence="14" id="KW-0858">Xylan degradation</keyword>
<keyword evidence="8" id="KW-1133">Transmembrane helix</keyword>
<feature type="chain" id="PRO_5042963440" evidence="12">
    <location>
        <begin position="24"/>
        <end position="475"/>
    </location>
</feature>
<dbReference type="InterPro" id="IPR034161">
    <property type="entry name" value="Pepsin-like_plant"/>
</dbReference>
<proteinExistence type="inferred from homology"/>